<keyword evidence="1" id="KW-0175">Coiled coil</keyword>
<feature type="coiled-coil region" evidence="1">
    <location>
        <begin position="100"/>
        <end position="127"/>
    </location>
</feature>
<feature type="compositionally biased region" description="Polar residues" evidence="2">
    <location>
        <begin position="25"/>
        <end position="55"/>
    </location>
</feature>
<organism evidence="3 4">
    <name type="scientific">Archangium minus</name>
    <dbReference type="NCBI Taxonomy" id="83450"/>
    <lineage>
        <taxon>Bacteria</taxon>
        <taxon>Pseudomonadati</taxon>
        <taxon>Myxococcota</taxon>
        <taxon>Myxococcia</taxon>
        <taxon>Myxococcales</taxon>
        <taxon>Cystobacterineae</taxon>
        <taxon>Archangiaceae</taxon>
        <taxon>Archangium</taxon>
    </lineage>
</organism>
<evidence type="ECO:0000256" key="2">
    <source>
        <dbReference type="SAM" id="MobiDB-lite"/>
    </source>
</evidence>
<gene>
    <name evidence="3" type="ORF">F0U60_47095</name>
</gene>
<accession>A0ABY9X628</accession>
<reference evidence="3 4" key="1">
    <citation type="submission" date="2019-08" db="EMBL/GenBank/DDBJ databases">
        <title>Archangium and Cystobacter genomes.</title>
        <authorList>
            <person name="Chen I.-C.K."/>
            <person name="Wielgoss S."/>
        </authorList>
    </citation>
    <scope>NUCLEOTIDE SEQUENCE [LARGE SCALE GENOMIC DNA]</scope>
    <source>
        <strain evidence="3 4">Cbm 6</strain>
    </source>
</reference>
<proteinExistence type="predicted"/>
<evidence type="ECO:0000313" key="3">
    <source>
        <dbReference type="EMBL" id="WNG50858.1"/>
    </source>
</evidence>
<evidence type="ECO:0000256" key="1">
    <source>
        <dbReference type="SAM" id="Coils"/>
    </source>
</evidence>
<keyword evidence="4" id="KW-1185">Reference proteome</keyword>
<feature type="region of interest" description="Disordered" evidence="2">
    <location>
        <begin position="1"/>
        <end position="63"/>
    </location>
</feature>
<sequence length="387" mass="43327">MNVSSASDGTHRAVARAKNEKKPESSPTPASSTRSNTFQKTYQKDTFTSRVSQVNPKPIDPVMLKTQRDLSLARQKLGAEQLAQKPPLLQPPPNPLPPQFIEQQKRIDAAEKEVKKLEALEAKQYARNPSEVERARFQVFMERLPALEQQYGKQRAAEIARQTYYNSAVWNGVGGAASAQKGQINAAGLPHDPKFLGRQTRGGYEGNFRTPDGQPLEMGHVLAGVDWELNGRGKKFNNPFDRNAVTVVGDLAWLIGDGLKKPTETKKRFDAEGDNNWNGDIDGLNIAERLKRNPNLGLAQAFKDYYGGNAYQRRVDEWAQHSKYFLRQANGEPARDKNGNYQLNQRLLQKDAENFFRVLNLGNDPGQIVGGLVIGHFNDWLAAHRAR</sequence>
<protein>
    <submittedName>
        <fullName evidence="3">Uncharacterized protein</fullName>
    </submittedName>
</protein>
<evidence type="ECO:0000313" key="4">
    <source>
        <dbReference type="Proteomes" id="UP001611383"/>
    </source>
</evidence>
<dbReference type="EMBL" id="CP043494">
    <property type="protein sequence ID" value="WNG50858.1"/>
    <property type="molecule type" value="Genomic_DNA"/>
</dbReference>
<dbReference type="Proteomes" id="UP001611383">
    <property type="component" value="Chromosome"/>
</dbReference>
<dbReference type="RefSeq" id="WP_395810457.1">
    <property type="nucleotide sequence ID" value="NZ_CP043494.1"/>
</dbReference>
<name>A0ABY9X628_9BACT</name>